<dbReference type="AlphaFoldDB" id="A0A7K1LJT2"/>
<accession>A0A7K1LJT2</accession>
<feature type="domain" description="Glycosyltransferase 2-like" evidence="11">
    <location>
        <begin position="17"/>
        <end position="159"/>
    </location>
</feature>
<comment type="function">
    <text evidence="6">Catalyzes the glycosylation of 4,4'-diaponeurosporenoate, i.e. the esterification of glucose at the C1'' position with the carboxyl group of 4,4'-diaponeurosporenic acid, to form glycosyl-4,4'-diaponeurosporenoate. This is a step in the biosynthesis of staphyloxanthin, an orange pigment present in most staphylococci strains.</text>
</comment>
<comment type="similarity">
    <text evidence="8">Belongs to the glycosyltransferase 2 family. CrtQ subfamily.</text>
</comment>
<dbReference type="EMBL" id="WOGT01000005">
    <property type="protein sequence ID" value="MUN55380.1"/>
    <property type="molecule type" value="Genomic_DNA"/>
</dbReference>
<dbReference type="GO" id="GO:0005886">
    <property type="term" value="C:plasma membrane"/>
    <property type="evidence" value="ECO:0007669"/>
    <property type="project" value="UniProtKB-SubCell"/>
</dbReference>
<dbReference type="Proteomes" id="UP000462152">
    <property type="component" value="Unassembled WGS sequence"/>
</dbReference>
<keyword evidence="2" id="KW-1003">Cell membrane</keyword>
<dbReference type="PANTHER" id="PTHR43646">
    <property type="entry name" value="GLYCOSYLTRANSFERASE"/>
    <property type="match status" value="1"/>
</dbReference>
<evidence type="ECO:0000313" key="13">
    <source>
        <dbReference type="Proteomes" id="UP000462152"/>
    </source>
</evidence>
<feature type="region of interest" description="Disordered" evidence="10">
    <location>
        <begin position="241"/>
        <end position="261"/>
    </location>
</feature>
<dbReference type="SUPFAM" id="SSF53448">
    <property type="entry name" value="Nucleotide-diphospho-sugar transferases"/>
    <property type="match status" value="1"/>
</dbReference>
<comment type="caution">
    <text evidence="12">The sequence shown here is derived from an EMBL/GenBank/DDBJ whole genome shotgun (WGS) entry which is preliminary data.</text>
</comment>
<evidence type="ECO:0000256" key="1">
    <source>
        <dbReference type="ARBA" id="ARBA00004236"/>
    </source>
</evidence>
<evidence type="ECO:0000256" key="4">
    <source>
        <dbReference type="ARBA" id="ARBA00022679"/>
    </source>
</evidence>
<keyword evidence="13" id="KW-1185">Reference proteome</keyword>
<name>A0A7K1LJT2_9MICC</name>
<gene>
    <name evidence="12" type="ORF">GMA10_09190</name>
</gene>
<dbReference type="InterPro" id="IPR029044">
    <property type="entry name" value="Nucleotide-diphossugar_trans"/>
</dbReference>
<comment type="subcellular location">
    <subcellularLocation>
        <location evidence="1">Cell membrane</location>
    </subcellularLocation>
</comment>
<proteinExistence type="inferred from homology"/>
<evidence type="ECO:0000313" key="12">
    <source>
        <dbReference type="EMBL" id="MUN55380.1"/>
    </source>
</evidence>
<evidence type="ECO:0000256" key="8">
    <source>
        <dbReference type="ARBA" id="ARBA00038120"/>
    </source>
</evidence>
<comment type="pathway">
    <text evidence="7">Carotenoid biosynthesis; staphyloxanthin biosynthesis; staphyloxanthin from farnesyl diphosphate: step 4/5.</text>
</comment>
<sequence length="261" mass="27721">MGRDDLGLPDAVRAVGVVVPAHNEEEHLGPCLASLLAATEHLVLPVRVVVVLDRCTDASARVVASLIGPAGTRGASAVITVLEGQYSSVGAARAAGTRSLVEAFPGLPPEAVWTAHTDADTRVPPTWLRRQVDLAQAGHDVVIGSVEPDEPVGAPTYRLWLEGHPPGEGHSAIHGANLGVRMSSLLSVGNFRDLRLGEDVDAVERLKASGARWTATDITRVVTSARREGRVPDGFSAYMREMDRRSDAGRNSVAKKVRKTE</sequence>
<evidence type="ECO:0000259" key="11">
    <source>
        <dbReference type="Pfam" id="PF00535"/>
    </source>
</evidence>
<keyword evidence="5" id="KW-0472">Membrane</keyword>
<evidence type="ECO:0000256" key="10">
    <source>
        <dbReference type="SAM" id="MobiDB-lite"/>
    </source>
</evidence>
<dbReference type="OrthoDB" id="9777873at2"/>
<evidence type="ECO:0000256" key="6">
    <source>
        <dbReference type="ARBA" id="ARBA00037281"/>
    </source>
</evidence>
<dbReference type="Pfam" id="PF00535">
    <property type="entry name" value="Glycos_transf_2"/>
    <property type="match status" value="1"/>
</dbReference>
<organism evidence="12 13">
    <name type="scientific">Rothia koreensis</name>
    <dbReference type="NCBI Taxonomy" id="592378"/>
    <lineage>
        <taxon>Bacteria</taxon>
        <taxon>Bacillati</taxon>
        <taxon>Actinomycetota</taxon>
        <taxon>Actinomycetes</taxon>
        <taxon>Micrococcales</taxon>
        <taxon>Micrococcaceae</taxon>
        <taxon>Rothia</taxon>
    </lineage>
</organism>
<evidence type="ECO:0000256" key="2">
    <source>
        <dbReference type="ARBA" id="ARBA00022475"/>
    </source>
</evidence>
<dbReference type="InterPro" id="IPR001173">
    <property type="entry name" value="Glyco_trans_2-like"/>
</dbReference>
<evidence type="ECO:0000256" key="9">
    <source>
        <dbReference type="ARBA" id="ARBA00040345"/>
    </source>
</evidence>
<protein>
    <recommendedName>
        <fullName evidence="9">4,4'-diaponeurosporenoate glycosyltransferase</fullName>
    </recommendedName>
</protein>
<dbReference type="Gene3D" id="3.90.550.10">
    <property type="entry name" value="Spore Coat Polysaccharide Biosynthesis Protein SpsA, Chain A"/>
    <property type="match status" value="1"/>
</dbReference>
<dbReference type="GO" id="GO:0016757">
    <property type="term" value="F:glycosyltransferase activity"/>
    <property type="evidence" value="ECO:0007669"/>
    <property type="project" value="UniProtKB-KW"/>
</dbReference>
<dbReference type="RefSeq" id="WP_129316145.1">
    <property type="nucleotide sequence ID" value="NZ_NOIQ01000018.1"/>
</dbReference>
<evidence type="ECO:0000256" key="3">
    <source>
        <dbReference type="ARBA" id="ARBA00022676"/>
    </source>
</evidence>
<keyword evidence="4 12" id="KW-0808">Transferase</keyword>
<keyword evidence="3" id="KW-0328">Glycosyltransferase</keyword>
<dbReference type="CDD" id="cd00761">
    <property type="entry name" value="Glyco_tranf_GTA_type"/>
    <property type="match status" value="1"/>
</dbReference>
<dbReference type="PANTHER" id="PTHR43646:SF2">
    <property type="entry name" value="GLYCOSYLTRANSFERASE 2-LIKE DOMAIN-CONTAINING PROTEIN"/>
    <property type="match status" value="1"/>
</dbReference>
<reference evidence="12 13" key="1">
    <citation type="submission" date="2019-12" db="EMBL/GenBank/DDBJ databases">
        <authorList>
            <person name="Li J."/>
            <person name="Shi Y."/>
            <person name="Xu G."/>
            <person name="Xiao D."/>
            <person name="Ran X."/>
        </authorList>
    </citation>
    <scope>NUCLEOTIDE SEQUENCE [LARGE SCALE GENOMIC DNA]</scope>
    <source>
        <strain evidence="12 13">JCM 15915</strain>
    </source>
</reference>
<evidence type="ECO:0000256" key="5">
    <source>
        <dbReference type="ARBA" id="ARBA00023136"/>
    </source>
</evidence>
<evidence type="ECO:0000256" key="7">
    <source>
        <dbReference type="ARBA" id="ARBA00037904"/>
    </source>
</evidence>